<proteinExistence type="predicted"/>
<dbReference type="Gene3D" id="3.40.50.620">
    <property type="entry name" value="HUPs"/>
    <property type="match status" value="1"/>
</dbReference>
<dbReference type="EMBL" id="FOAZ01000002">
    <property type="protein sequence ID" value="SEK50952.1"/>
    <property type="molecule type" value="Genomic_DNA"/>
</dbReference>
<evidence type="ECO:0000313" key="3">
    <source>
        <dbReference type="Proteomes" id="UP000183015"/>
    </source>
</evidence>
<evidence type="ECO:0000313" key="2">
    <source>
        <dbReference type="EMBL" id="SEK50952.1"/>
    </source>
</evidence>
<dbReference type="InterPro" id="IPR014729">
    <property type="entry name" value="Rossmann-like_a/b/a_fold"/>
</dbReference>
<dbReference type="Proteomes" id="UP000183015">
    <property type="component" value="Unassembled WGS sequence"/>
</dbReference>
<dbReference type="InterPro" id="IPR006016">
    <property type="entry name" value="UspA"/>
</dbReference>
<name>A0A1H7HNA4_STRJI</name>
<gene>
    <name evidence="2" type="ORF">SAMN05414137_102258</name>
</gene>
<organism evidence="2 3">
    <name type="scientific">Streptacidiphilus jiangxiensis</name>
    <dbReference type="NCBI Taxonomy" id="235985"/>
    <lineage>
        <taxon>Bacteria</taxon>
        <taxon>Bacillati</taxon>
        <taxon>Actinomycetota</taxon>
        <taxon>Actinomycetes</taxon>
        <taxon>Kitasatosporales</taxon>
        <taxon>Streptomycetaceae</taxon>
        <taxon>Streptacidiphilus</taxon>
    </lineage>
</organism>
<dbReference type="SUPFAM" id="SSF52402">
    <property type="entry name" value="Adenine nucleotide alpha hydrolases-like"/>
    <property type="match status" value="1"/>
</dbReference>
<dbReference type="Pfam" id="PF00582">
    <property type="entry name" value="Usp"/>
    <property type="match status" value="1"/>
</dbReference>
<protein>
    <submittedName>
        <fullName evidence="2">Nucleotide-binding universal stress protein, UspA family</fullName>
    </submittedName>
</protein>
<dbReference type="eggNOG" id="COG0589">
    <property type="taxonomic scope" value="Bacteria"/>
</dbReference>
<dbReference type="CDD" id="cd00293">
    <property type="entry name" value="USP-like"/>
    <property type="match status" value="1"/>
</dbReference>
<dbReference type="AlphaFoldDB" id="A0A1H7HNA4"/>
<evidence type="ECO:0000259" key="1">
    <source>
        <dbReference type="Pfam" id="PF00582"/>
    </source>
</evidence>
<dbReference type="STRING" id="235985.SAMN05414137_102258"/>
<dbReference type="RefSeq" id="WP_042454364.1">
    <property type="nucleotide sequence ID" value="NZ_BBPN01000033.1"/>
</dbReference>
<dbReference type="OrthoDB" id="3472822at2"/>
<accession>A0A1H7HNA4</accession>
<keyword evidence="3" id="KW-1185">Reference proteome</keyword>
<feature type="domain" description="UspA" evidence="1">
    <location>
        <begin position="6"/>
        <end position="145"/>
    </location>
</feature>
<sequence>MSQPGRVVVGVSGTPSSLQALRVAMGEAQREGVGLRAVVAWVPVGGEIAYRRAPCPELLRIWEQEAQWRLRNAFDEAFGGVPDVPALELVSLRGSAGPALVAAADRPDDLLVLAAGPRGGLARLTHGATARYCVAHAACPVLTVPAPALLADLPRRLRHRRPVSTGSGTPLTLAC</sequence>
<reference evidence="3" key="1">
    <citation type="submission" date="2016-10" db="EMBL/GenBank/DDBJ databases">
        <authorList>
            <person name="Varghese N."/>
        </authorList>
    </citation>
    <scope>NUCLEOTIDE SEQUENCE [LARGE SCALE GENOMIC DNA]</scope>
    <source>
        <strain evidence="3">DSM 45096 / BCRC 16803 / CGMCC 4.1857 / CIP 109030 / JCM 12277 / KCTC 19219 / NBRC 100920 / 33214</strain>
    </source>
</reference>